<dbReference type="RefSeq" id="XP_012184527.1">
    <property type="nucleotide sequence ID" value="XM_012329137.1"/>
</dbReference>
<gene>
    <name evidence="2" type="ORF">FIBRA_07454</name>
</gene>
<dbReference type="HOGENOM" id="CLU_066064_0_1_1"/>
<feature type="chain" id="PRO_5003779160" evidence="1">
    <location>
        <begin position="25"/>
        <end position="281"/>
    </location>
</feature>
<accession>J4H4M4</accession>
<dbReference type="EMBL" id="HE797183">
    <property type="protein sequence ID" value="CCM05244.1"/>
    <property type="molecule type" value="Genomic_DNA"/>
</dbReference>
<protein>
    <submittedName>
        <fullName evidence="2">Uncharacterized protein</fullName>
    </submittedName>
</protein>
<sequence>MYSSSLRQILLALALCTGSVLVHAALMRPTHTVKHFFDTRAEKLNPPTSHLNRVALADPVPMTNAKRLARGLSPNRPRFHQHARRVVPSAVAAVSACTTQTGKIAVAAANIAAGAFVSRIPNQYGEYGITPQASDALIVQFTQCGADGPVTIETQNGAADYLFLGAVEGFESTSSDLALGSANYAYLSGTAQTDPGAVPQAVGNTFTDATALTEGVESAIWYVDSTTGVISVQWINEDGSSPATTILYSEGAGAFVLTGDPNEFVSVYGQSPTVTLTFVSS</sequence>
<evidence type="ECO:0000313" key="3">
    <source>
        <dbReference type="Proteomes" id="UP000006352"/>
    </source>
</evidence>
<organism evidence="2 3">
    <name type="scientific">Fibroporia radiculosa</name>
    <dbReference type="NCBI Taxonomy" id="599839"/>
    <lineage>
        <taxon>Eukaryota</taxon>
        <taxon>Fungi</taxon>
        <taxon>Dikarya</taxon>
        <taxon>Basidiomycota</taxon>
        <taxon>Agaricomycotina</taxon>
        <taxon>Agaricomycetes</taxon>
        <taxon>Polyporales</taxon>
        <taxon>Fibroporiaceae</taxon>
        <taxon>Fibroporia</taxon>
    </lineage>
</organism>
<dbReference type="AlphaFoldDB" id="J4H4M4"/>
<reference evidence="2 3" key="1">
    <citation type="journal article" date="2012" name="Appl. Environ. Microbiol.">
        <title>Short-read sequencing for genomic analysis of the brown rot fungus Fibroporia radiculosa.</title>
        <authorList>
            <person name="Tang J.D."/>
            <person name="Perkins A.D."/>
            <person name="Sonstegard T.S."/>
            <person name="Schroeder S.G."/>
            <person name="Burgess S.C."/>
            <person name="Diehl S.V."/>
        </authorList>
    </citation>
    <scope>NUCLEOTIDE SEQUENCE [LARGE SCALE GENOMIC DNA]</scope>
    <source>
        <strain evidence="2 3">TFFH 294</strain>
    </source>
</reference>
<dbReference type="Proteomes" id="UP000006352">
    <property type="component" value="Unassembled WGS sequence"/>
</dbReference>
<evidence type="ECO:0000313" key="2">
    <source>
        <dbReference type="EMBL" id="CCM05244.1"/>
    </source>
</evidence>
<keyword evidence="1" id="KW-0732">Signal</keyword>
<dbReference type="OrthoDB" id="4584900at2759"/>
<keyword evidence="3" id="KW-1185">Reference proteome</keyword>
<dbReference type="STRING" id="599839.J4H4M4"/>
<proteinExistence type="predicted"/>
<feature type="signal peptide" evidence="1">
    <location>
        <begin position="1"/>
        <end position="24"/>
    </location>
</feature>
<dbReference type="GeneID" id="24100155"/>
<dbReference type="InParanoid" id="J4H4M4"/>
<name>J4H4M4_9APHY</name>
<evidence type="ECO:0000256" key="1">
    <source>
        <dbReference type="SAM" id="SignalP"/>
    </source>
</evidence>